<proteinExistence type="predicted"/>
<keyword evidence="2" id="KW-1185">Reference proteome</keyword>
<evidence type="ECO:0000313" key="1">
    <source>
        <dbReference type="EMBL" id="CAH0365930.1"/>
    </source>
</evidence>
<dbReference type="AlphaFoldDB" id="A0A8J2S882"/>
<reference evidence="1" key="1">
    <citation type="submission" date="2021-11" db="EMBL/GenBank/DDBJ databases">
        <authorList>
            <consortium name="Genoscope - CEA"/>
            <person name="William W."/>
        </authorList>
    </citation>
    <scope>NUCLEOTIDE SEQUENCE</scope>
</reference>
<name>A0A8J2S882_9STRA</name>
<gene>
    <name evidence="1" type="ORF">PECAL_1P23930</name>
</gene>
<protein>
    <submittedName>
        <fullName evidence="1">Uncharacterized protein</fullName>
    </submittedName>
</protein>
<comment type="caution">
    <text evidence="1">The sequence shown here is derived from an EMBL/GenBank/DDBJ whole genome shotgun (WGS) entry which is preliminary data.</text>
</comment>
<organism evidence="1 2">
    <name type="scientific">Pelagomonas calceolata</name>
    <dbReference type="NCBI Taxonomy" id="35677"/>
    <lineage>
        <taxon>Eukaryota</taxon>
        <taxon>Sar</taxon>
        <taxon>Stramenopiles</taxon>
        <taxon>Ochrophyta</taxon>
        <taxon>Pelagophyceae</taxon>
        <taxon>Pelagomonadales</taxon>
        <taxon>Pelagomonadaceae</taxon>
        <taxon>Pelagomonas</taxon>
    </lineage>
</organism>
<evidence type="ECO:0000313" key="2">
    <source>
        <dbReference type="Proteomes" id="UP000789595"/>
    </source>
</evidence>
<dbReference type="Proteomes" id="UP000789595">
    <property type="component" value="Unassembled WGS sequence"/>
</dbReference>
<sequence>MAEEPPKRRLVVTEVTRGRNGGPGILALGLGAPRAAPAAVGAGRRGAAQPPPPPLFKLRSDFAKQAEEEDGTPVIDICKKAEACICLSTVGALCHDQATAAAIECAYGAPLLYNGQVVLLDREAVEGCVNDWIDRIEDRDLEIWTGLTPINGSLASAAEVFNKSTDPFYAFSDVFVPESETRERIKDRPKDRKDTILARLRSGASGECGHMHVTTVVYVERLGRYVKASLAFQSRKAILTNMRIYPTSRVALVGRLREFAAARNDNKLLERLAPGVISSNHPNNFGIIELKAHKKSEFKRHEKGVSGTTPLQTAADNLYQTMFKEGAAAKEMVESFSAKLRDDFQQFGMDLDNIQEHLVGGVDVREGFEVFDLVAHAFTDDDGAATRAERHARDHADEMDVFCNEFAVMPTSHTLPFLFDDVAQQTFKAFGVALRSRISQLPATCLTWPDPADDDADDLIPDFPPGGGDDEIHVFHHMSSIELENYEA</sequence>
<dbReference type="EMBL" id="CAKKNE010000001">
    <property type="protein sequence ID" value="CAH0365930.1"/>
    <property type="molecule type" value="Genomic_DNA"/>
</dbReference>
<accession>A0A8J2S882</accession>